<sequence>MSQDRTAILHQNKVIPDVLPESTSVEYGLIVEWPNVSIDVPGKELDREATQPEPTLQLNPTPDEKHDDYVLIMADPDLLGENDANFGQVRHWLATGVSVDTSGKVVVPKESAISPYIGPAPLPNYISARPHRYVFILSRPSSSSGQVNISHDDLQALQKDYPALSGSQQSQDLIDRWGFNAQKLLEQKQLKVVAATVMLVGGTLKSAVDNMAMTGQAVFNKATGS</sequence>
<evidence type="ECO:0000313" key="2">
    <source>
        <dbReference type="Proteomes" id="UP000799302"/>
    </source>
</evidence>
<dbReference type="SUPFAM" id="SSF49777">
    <property type="entry name" value="PEBP-like"/>
    <property type="match status" value="1"/>
</dbReference>
<dbReference type="Gene3D" id="3.90.280.10">
    <property type="entry name" value="PEBP-like"/>
    <property type="match status" value="1"/>
</dbReference>
<dbReference type="CDD" id="cd00866">
    <property type="entry name" value="PEBP_euk"/>
    <property type="match status" value="1"/>
</dbReference>
<gene>
    <name evidence="1" type="ORF">BT63DRAFT_66617</name>
</gene>
<dbReference type="AlphaFoldDB" id="A0A6A6U2W2"/>
<dbReference type="OrthoDB" id="2506647at2759"/>
<dbReference type="EMBL" id="MU004240">
    <property type="protein sequence ID" value="KAF2665468.1"/>
    <property type="molecule type" value="Genomic_DNA"/>
</dbReference>
<reference evidence="1" key="1">
    <citation type="journal article" date="2020" name="Stud. Mycol.">
        <title>101 Dothideomycetes genomes: a test case for predicting lifestyles and emergence of pathogens.</title>
        <authorList>
            <person name="Haridas S."/>
            <person name="Albert R."/>
            <person name="Binder M."/>
            <person name="Bloem J."/>
            <person name="Labutti K."/>
            <person name="Salamov A."/>
            <person name="Andreopoulos B."/>
            <person name="Baker S."/>
            <person name="Barry K."/>
            <person name="Bills G."/>
            <person name="Bluhm B."/>
            <person name="Cannon C."/>
            <person name="Castanera R."/>
            <person name="Culley D."/>
            <person name="Daum C."/>
            <person name="Ezra D."/>
            <person name="Gonzalez J."/>
            <person name="Henrissat B."/>
            <person name="Kuo A."/>
            <person name="Liang C."/>
            <person name="Lipzen A."/>
            <person name="Lutzoni F."/>
            <person name="Magnuson J."/>
            <person name="Mondo S."/>
            <person name="Nolan M."/>
            <person name="Ohm R."/>
            <person name="Pangilinan J."/>
            <person name="Park H.-J."/>
            <person name="Ramirez L."/>
            <person name="Alfaro M."/>
            <person name="Sun H."/>
            <person name="Tritt A."/>
            <person name="Yoshinaga Y."/>
            <person name="Zwiers L.-H."/>
            <person name="Turgeon B."/>
            <person name="Goodwin S."/>
            <person name="Spatafora J."/>
            <person name="Crous P."/>
            <person name="Grigoriev I."/>
        </authorList>
    </citation>
    <scope>NUCLEOTIDE SEQUENCE</scope>
    <source>
        <strain evidence="1">CBS 115976</strain>
    </source>
</reference>
<dbReference type="PANTHER" id="PTHR11362:SF82">
    <property type="entry name" value="PHOSPHATIDYLETHANOLAMINE-BINDING PROTEIN 4"/>
    <property type="match status" value="1"/>
</dbReference>
<dbReference type="InterPro" id="IPR035810">
    <property type="entry name" value="PEBP_euk"/>
</dbReference>
<name>A0A6A6U2W2_9PEZI</name>
<dbReference type="Proteomes" id="UP000799302">
    <property type="component" value="Unassembled WGS sequence"/>
</dbReference>
<dbReference type="InterPro" id="IPR008914">
    <property type="entry name" value="PEBP"/>
</dbReference>
<proteinExistence type="predicted"/>
<dbReference type="PANTHER" id="PTHR11362">
    <property type="entry name" value="PHOSPHATIDYLETHANOLAMINE-BINDING PROTEIN"/>
    <property type="match status" value="1"/>
</dbReference>
<accession>A0A6A6U2W2</accession>
<dbReference type="Pfam" id="PF01161">
    <property type="entry name" value="PBP"/>
    <property type="match status" value="1"/>
</dbReference>
<evidence type="ECO:0000313" key="1">
    <source>
        <dbReference type="EMBL" id="KAF2665468.1"/>
    </source>
</evidence>
<organism evidence="1 2">
    <name type="scientific">Microthyrium microscopicum</name>
    <dbReference type="NCBI Taxonomy" id="703497"/>
    <lineage>
        <taxon>Eukaryota</taxon>
        <taxon>Fungi</taxon>
        <taxon>Dikarya</taxon>
        <taxon>Ascomycota</taxon>
        <taxon>Pezizomycotina</taxon>
        <taxon>Dothideomycetes</taxon>
        <taxon>Dothideomycetes incertae sedis</taxon>
        <taxon>Microthyriales</taxon>
        <taxon>Microthyriaceae</taxon>
        <taxon>Microthyrium</taxon>
    </lineage>
</organism>
<dbReference type="InterPro" id="IPR036610">
    <property type="entry name" value="PEBP-like_sf"/>
</dbReference>
<protein>
    <submittedName>
        <fullName evidence="1">PEBP-like protein</fullName>
    </submittedName>
</protein>
<keyword evidence="2" id="KW-1185">Reference proteome</keyword>